<accession>A0ABT7DQV2</accession>
<evidence type="ECO:0000256" key="5">
    <source>
        <dbReference type="ARBA" id="ARBA00022797"/>
    </source>
</evidence>
<dbReference type="Pfam" id="PF25601">
    <property type="entry name" value="AAA_lid_14"/>
    <property type="match status" value="1"/>
</dbReference>
<dbReference type="InterPro" id="IPR013767">
    <property type="entry name" value="PAS_fold"/>
</dbReference>
<keyword evidence="2" id="KW-0963">Cytoplasm</keyword>
<keyword evidence="15" id="KW-1185">Reference proteome</keyword>
<dbReference type="Gene3D" id="3.30.70.260">
    <property type="match status" value="1"/>
</dbReference>
<dbReference type="InterPro" id="IPR058031">
    <property type="entry name" value="AAA_lid_NorR"/>
</dbReference>
<sequence length="504" mass="54413">MRLDIVTENRLGITQEVLAVLTRHGVDVGAVEVIAHHIYIDAPSLDTTAFGRLQGDVFAVAGVRSLTQLDLLPGAWRRLQLDALLSALADPVLAIDERGAIAIYNRAFADAIGCDETSLIGRSLAEAIGDNDLARDLGRQQFRQVARDLTLRGRAYLVEARPITADAGTVRGGVLILHAASRIGERLSALQGGEAQGFAALIGESAVMRDLRARAQRVATVDAPLLIRGETGTGKELVARACHGVSHRRDAPFLALNCAALPESLAESELFGYAAGAFTGAQKGGKPGLLEMAQGGTVFLDEIGEMSLYLQAKLLRVLNDGRFRRVGGEREIRADVRIVSATHRPLEDMVRQGAFREDLYYRLNVLQLSVPALRERGEDILLLAENFVGSAAAQIGKPAPRLTPATRDALLTAPWPGNVRQLQNMVFRAVTLADEQALHPADFDLHAEQSMPDAGCWQTALDAFERDYLSRLYPLHPSSRKLAAVLGLSHTAVANKLRKYGIGG</sequence>
<dbReference type="Gene3D" id="3.30.450.20">
    <property type="entry name" value="PAS domain"/>
    <property type="match status" value="1"/>
</dbReference>
<dbReference type="InterPro" id="IPR025944">
    <property type="entry name" value="Sigma_54_int_dom_CS"/>
</dbReference>
<evidence type="ECO:0000256" key="10">
    <source>
        <dbReference type="ARBA" id="ARBA00029500"/>
    </source>
</evidence>
<feature type="domain" description="Sigma-54 factor interaction" evidence="11">
    <location>
        <begin position="201"/>
        <end position="431"/>
    </location>
</feature>
<dbReference type="SMART" id="SM00382">
    <property type="entry name" value="AAA"/>
    <property type="match status" value="1"/>
</dbReference>
<dbReference type="InterPro" id="IPR035965">
    <property type="entry name" value="PAS-like_dom_sf"/>
</dbReference>
<dbReference type="CDD" id="cd00009">
    <property type="entry name" value="AAA"/>
    <property type="match status" value="1"/>
</dbReference>
<keyword evidence="9" id="KW-0804">Transcription</keyword>
<dbReference type="PROSITE" id="PS50112">
    <property type="entry name" value="PAS"/>
    <property type="match status" value="1"/>
</dbReference>
<dbReference type="PROSITE" id="PS51671">
    <property type="entry name" value="ACT"/>
    <property type="match status" value="1"/>
</dbReference>
<dbReference type="InterPro" id="IPR025943">
    <property type="entry name" value="Sigma_54_int_dom_ATP-bd_2"/>
</dbReference>
<keyword evidence="4" id="KW-0547">Nucleotide-binding</keyword>
<comment type="subcellular location">
    <subcellularLocation>
        <location evidence="1">Cytoplasm</location>
    </subcellularLocation>
</comment>
<comment type="caution">
    <text evidence="14">The sequence shown here is derived from an EMBL/GenBank/DDBJ whole genome shotgun (WGS) entry which is preliminary data.</text>
</comment>
<dbReference type="RefSeq" id="WP_284098736.1">
    <property type="nucleotide sequence ID" value="NZ_JARRAF010000001.1"/>
</dbReference>
<dbReference type="InterPro" id="IPR000014">
    <property type="entry name" value="PAS"/>
</dbReference>
<dbReference type="PROSITE" id="PS50045">
    <property type="entry name" value="SIGMA54_INTERACT_4"/>
    <property type="match status" value="1"/>
</dbReference>
<evidence type="ECO:0000256" key="6">
    <source>
        <dbReference type="ARBA" id="ARBA00022840"/>
    </source>
</evidence>
<organism evidence="14 15">
    <name type="scientific">Parachitinimonas caeni</name>
    <dbReference type="NCBI Taxonomy" id="3031301"/>
    <lineage>
        <taxon>Bacteria</taxon>
        <taxon>Pseudomonadati</taxon>
        <taxon>Pseudomonadota</taxon>
        <taxon>Betaproteobacteria</taxon>
        <taxon>Neisseriales</taxon>
        <taxon>Chitinibacteraceae</taxon>
        <taxon>Parachitinimonas</taxon>
    </lineage>
</organism>
<dbReference type="Proteomes" id="UP001172778">
    <property type="component" value="Unassembled WGS sequence"/>
</dbReference>
<dbReference type="SMART" id="SM00091">
    <property type="entry name" value="PAS"/>
    <property type="match status" value="1"/>
</dbReference>
<dbReference type="InterPro" id="IPR002912">
    <property type="entry name" value="ACT_dom"/>
</dbReference>
<evidence type="ECO:0000259" key="13">
    <source>
        <dbReference type="PROSITE" id="PS51671"/>
    </source>
</evidence>
<evidence type="ECO:0000313" key="15">
    <source>
        <dbReference type="Proteomes" id="UP001172778"/>
    </source>
</evidence>
<dbReference type="SUPFAM" id="SSF46689">
    <property type="entry name" value="Homeodomain-like"/>
    <property type="match status" value="1"/>
</dbReference>
<evidence type="ECO:0000256" key="8">
    <source>
        <dbReference type="ARBA" id="ARBA00023125"/>
    </source>
</evidence>
<dbReference type="InterPro" id="IPR027417">
    <property type="entry name" value="P-loop_NTPase"/>
</dbReference>
<keyword evidence="8" id="KW-0238">DNA-binding</keyword>
<dbReference type="Pfam" id="PF18024">
    <property type="entry name" value="HTH_50"/>
    <property type="match status" value="1"/>
</dbReference>
<evidence type="ECO:0000313" key="14">
    <source>
        <dbReference type="EMBL" id="MDK2122448.1"/>
    </source>
</evidence>
<evidence type="ECO:0000259" key="12">
    <source>
        <dbReference type="PROSITE" id="PS50112"/>
    </source>
</evidence>
<evidence type="ECO:0000256" key="7">
    <source>
        <dbReference type="ARBA" id="ARBA00023015"/>
    </source>
</evidence>
<dbReference type="CDD" id="cd00130">
    <property type="entry name" value="PAS"/>
    <property type="match status" value="1"/>
</dbReference>
<evidence type="ECO:0000256" key="2">
    <source>
        <dbReference type="ARBA" id="ARBA00022490"/>
    </source>
</evidence>
<protein>
    <recommendedName>
        <fullName evidence="10">HTH-type transcriptional regulatory protein TyrR</fullName>
    </recommendedName>
</protein>
<dbReference type="InterPro" id="IPR009057">
    <property type="entry name" value="Homeodomain-like_sf"/>
</dbReference>
<dbReference type="Pfam" id="PF00158">
    <property type="entry name" value="Sigma54_activat"/>
    <property type="match status" value="1"/>
</dbReference>
<proteinExistence type="predicted"/>
<dbReference type="Pfam" id="PF00989">
    <property type="entry name" value="PAS"/>
    <property type="match status" value="1"/>
</dbReference>
<dbReference type="Gene3D" id="1.10.10.60">
    <property type="entry name" value="Homeodomain-like"/>
    <property type="match status" value="1"/>
</dbReference>
<dbReference type="InterPro" id="IPR002078">
    <property type="entry name" value="Sigma_54_int"/>
</dbReference>
<dbReference type="InterPro" id="IPR030828">
    <property type="entry name" value="HTH_TyrR"/>
</dbReference>
<reference evidence="14" key="1">
    <citation type="submission" date="2023-03" db="EMBL/GenBank/DDBJ databases">
        <title>Chitinimonas shenzhenensis gen. nov., sp. nov., a novel member of family Burkholderiaceae isolated from activated sludge collected in Shen Zhen, China.</title>
        <authorList>
            <person name="Wang X."/>
        </authorList>
    </citation>
    <scope>NUCLEOTIDE SEQUENCE</scope>
    <source>
        <strain evidence="14">DQS-5</strain>
    </source>
</reference>
<dbReference type="SUPFAM" id="SSF52540">
    <property type="entry name" value="P-loop containing nucleoside triphosphate hydrolases"/>
    <property type="match status" value="1"/>
</dbReference>
<gene>
    <name evidence="14" type="ORF">PZA18_00120</name>
</gene>
<dbReference type="SUPFAM" id="SSF55785">
    <property type="entry name" value="PYP-like sensor domain (PAS domain)"/>
    <property type="match status" value="1"/>
</dbReference>
<dbReference type="Gene3D" id="3.40.50.300">
    <property type="entry name" value="P-loop containing nucleotide triphosphate hydrolases"/>
    <property type="match status" value="1"/>
</dbReference>
<dbReference type="PROSITE" id="PS00688">
    <property type="entry name" value="SIGMA54_INTERACT_3"/>
    <property type="match status" value="1"/>
</dbReference>
<feature type="domain" description="PAS" evidence="12">
    <location>
        <begin position="77"/>
        <end position="132"/>
    </location>
</feature>
<dbReference type="InterPro" id="IPR003593">
    <property type="entry name" value="AAA+_ATPase"/>
</dbReference>
<dbReference type="InterPro" id="IPR025662">
    <property type="entry name" value="Sigma_54_int_dom_ATP-bd_1"/>
</dbReference>
<evidence type="ECO:0000259" key="11">
    <source>
        <dbReference type="PROSITE" id="PS50045"/>
    </source>
</evidence>
<evidence type="ECO:0000256" key="3">
    <source>
        <dbReference type="ARBA" id="ARBA00022491"/>
    </source>
</evidence>
<feature type="domain" description="ACT" evidence="13">
    <location>
        <begin position="2"/>
        <end position="71"/>
    </location>
</feature>
<dbReference type="Gene3D" id="1.10.8.60">
    <property type="match status" value="1"/>
</dbReference>
<dbReference type="PANTHER" id="PTHR32071">
    <property type="entry name" value="TRANSCRIPTIONAL REGULATORY PROTEIN"/>
    <property type="match status" value="1"/>
</dbReference>
<dbReference type="NCBIfam" id="TIGR04381">
    <property type="entry name" value="HTH_TypR"/>
    <property type="match status" value="1"/>
</dbReference>
<evidence type="ECO:0000256" key="9">
    <source>
        <dbReference type="ARBA" id="ARBA00023163"/>
    </source>
</evidence>
<name>A0ABT7DQV2_9NEIS</name>
<keyword evidence="5" id="KW-0058">Aromatic hydrocarbons catabolism</keyword>
<evidence type="ECO:0000256" key="4">
    <source>
        <dbReference type="ARBA" id="ARBA00022741"/>
    </source>
</evidence>
<dbReference type="PANTHER" id="PTHR32071:SF3">
    <property type="entry name" value="HTH-TYPE TRANSCRIPTIONAL REGULATORY PROTEIN TYRR"/>
    <property type="match status" value="1"/>
</dbReference>
<evidence type="ECO:0000256" key="1">
    <source>
        <dbReference type="ARBA" id="ARBA00004496"/>
    </source>
</evidence>
<dbReference type="PROSITE" id="PS00676">
    <property type="entry name" value="SIGMA54_INTERACT_2"/>
    <property type="match status" value="1"/>
</dbReference>
<keyword evidence="3" id="KW-0678">Repressor</keyword>
<dbReference type="PROSITE" id="PS00675">
    <property type="entry name" value="SIGMA54_INTERACT_1"/>
    <property type="match status" value="1"/>
</dbReference>
<keyword evidence="6" id="KW-0067">ATP-binding</keyword>
<dbReference type="EMBL" id="JARRAF010000001">
    <property type="protein sequence ID" value="MDK2122448.1"/>
    <property type="molecule type" value="Genomic_DNA"/>
</dbReference>
<keyword evidence="7" id="KW-0805">Transcription regulation</keyword>